<dbReference type="AlphaFoldDB" id="A0A4V1J7L4"/>
<evidence type="ECO:0000313" key="3">
    <source>
        <dbReference type="Proteomes" id="UP000289269"/>
    </source>
</evidence>
<sequence length="141" mass="15478">MTGYNHTLAGVALATLLPPPLALPAAFVSHFVMDALPHFGRDPMFAPWTRGFKNLLAADGLICLTIIAWAILQGWQPVWFLAAAAAMATLPDFLWLSKGRFSPLDGFLSFHGRIQSGERPDGWIFEFTFSMAVILYLAGLQ</sequence>
<reference evidence="2" key="1">
    <citation type="submission" date="2019-01" db="EMBL/GenBank/DDBJ databases">
        <title>Genomic signatures and co-occurrence patterns of the ultra-small Saccharimodia (Patescibacteria phylum) suggest a symbiotic lifestyle.</title>
        <authorList>
            <person name="Lemos L."/>
            <person name="Medeiros J."/>
            <person name="Andreote F."/>
            <person name="Fernandes G."/>
            <person name="Varani A."/>
            <person name="Oliveira G."/>
            <person name="Pylro V."/>
        </authorList>
    </citation>
    <scope>NUCLEOTIDE SEQUENCE [LARGE SCALE GENOMIC DNA]</scope>
    <source>
        <strain evidence="2">AMD01</strain>
    </source>
</reference>
<name>A0A4V1J7L4_9BACT</name>
<comment type="caution">
    <text evidence="2">The sequence shown here is derived from an EMBL/GenBank/DDBJ whole genome shotgun (WGS) entry which is preliminary data.</text>
</comment>
<feature type="transmembrane region" description="Helical" evidence="1">
    <location>
        <begin position="123"/>
        <end position="140"/>
    </location>
</feature>
<dbReference type="Proteomes" id="UP000289269">
    <property type="component" value="Unassembled WGS sequence"/>
</dbReference>
<evidence type="ECO:0000313" key="2">
    <source>
        <dbReference type="EMBL" id="RWZ79391.1"/>
    </source>
</evidence>
<proteinExistence type="predicted"/>
<keyword evidence="1" id="KW-1133">Transmembrane helix</keyword>
<evidence type="ECO:0008006" key="4">
    <source>
        <dbReference type="Google" id="ProtNLM"/>
    </source>
</evidence>
<feature type="transmembrane region" description="Helical" evidence="1">
    <location>
        <begin position="48"/>
        <end position="71"/>
    </location>
</feature>
<keyword evidence="1" id="KW-0812">Transmembrane</keyword>
<keyword evidence="3" id="KW-1185">Reference proteome</keyword>
<dbReference type="EMBL" id="SCKW01000015">
    <property type="protein sequence ID" value="RWZ79391.1"/>
    <property type="molecule type" value="Genomic_DNA"/>
</dbReference>
<gene>
    <name evidence="2" type="ORF">EOT04_01905</name>
</gene>
<feature type="transmembrane region" description="Helical" evidence="1">
    <location>
        <begin position="78"/>
        <end position="96"/>
    </location>
</feature>
<protein>
    <recommendedName>
        <fullName evidence="4">DUF3307 domain-containing protein</fullName>
    </recommendedName>
</protein>
<evidence type="ECO:0000256" key="1">
    <source>
        <dbReference type="SAM" id="Phobius"/>
    </source>
</evidence>
<accession>A0A4V1J7L4</accession>
<organism evidence="2 3">
    <name type="scientific">Candidatus Chaera renei</name>
    <dbReference type="NCBI Taxonomy" id="2506947"/>
    <lineage>
        <taxon>Bacteria</taxon>
        <taxon>Candidatus Saccharimonadota</taxon>
        <taxon>Candidatus Saccharimonadia</taxon>
        <taxon>Candidatus Saccharimonadales</taxon>
        <taxon>Candidatus Saccharimonadaceae</taxon>
        <taxon>Candidatus Chaera</taxon>
    </lineage>
</organism>
<keyword evidence="1" id="KW-0472">Membrane</keyword>